<evidence type="ECO:0000259" key="8">
    <source>
        <dbReference type="PROSITE" id="PS50109"/>
    </source>
</evidence>
<protein>
    <recommendedName>
        <fullName evidence="2">histidine kinase</fullName>
        <ecNumber evidence="2">2.7.13.3</ecNumber>
    </recommendedName>
</protein>
<evidence type="ECO:0000313" key="10">
    <source>
        <dbReference type="EMBL" id="KAL2917176.1"/>
    </source>
</evidence>
<dbReference type="Gene3D" id="3.30.450.270">
    <property type="match status" value="1"/>
</dbReference>
<dbReference type="Gene3D" id="3.30.450.40">
    <property type="match status" value="1"/>
</dbReference>
<dbReference type="InterPro" id="IPR005467">
    <property type="entry name" value="His_kinase_dom"/>
</dbReference>
<proteinExistence type="predicted"/>
<gene>
    <name evidence="10" type="ORF">HK105_203240</name>
</gene>
<name>A0ABR4NCL2_9FUNG</name>
<dbReference type="InterPro" id="IPR029016">
    <property type="entry name" value="GAF-like_dom_sf"/>
</dbReference>
<dbReference type="Gene3D" id="1.10.287.130">
    <property type="match status" value="1"/>
</dbReference>
<evidence type="ECO:0000259" key="7">
    <source>
        <dbReference type="PROSITE" id="PS50046"/>
    </source>
</evidence>
<evidence type="ECO:0000256" key="2">
    <source>
        <dbReference type="ARBA" id="ARBA00012438"/>
    </source>
</evidence>
<feature type="domain" description="Response regulatory" evidence="9">
    <location>
        <begin position="1088"/>
        <end position="1247"/>
    </location>
</feature>
<evidence type="ECO:0000259" key="9">
    <source>
        <dbReference type="PROSITE" id="PS50110"/>
    </source>
</evidence>
<comment type="catalytic activity">
    <reaction evidence="1">
        <text>ATP + protein L-histidine = ADP + protein N-phospho-L-histidine.</text>
        <dbReference type="EC" id="2.7.13.3"/>
    </reaction>
</comment>
<dbReference type="InterPro" id="IPR036890">
    <property type="entry name" value="HATPase_C_sf"/>
</dbReference>
<evidence type="ECO:0000313" key="11">
    <source>
        <dbReference type="Proteomes" id="UP001527925"/>
    </source>
</evidence>
<reference evidence="10 11" key="1">
    <citation type="submission" date="2023-09" db="EMBL/GenBank/DDBJ databases">
        <title>Pangenome analysis of Batrachochytrium dendrobatidis and related Chytrids.</title>
        <authorList>
            <person name="Yacoub M.N."/>
            <person name="Stajich J.E."/>
            <person name="James T.Y."/>
        </authorList>
    </citation>
    <scope>NUCLEOTIDE SEQUENCE [LARGE SCALE GENOMIC DNA]</scope>
    <source>
        <strain evidence="10 11">JEL0888</strain>
    </source>
</reference>
<dbReference type="InterPro" id="IPR016132">
    <property type="entry name" value="Phyto_chromo_attachment"/>
</dbReference>
<dbReference type="EMBL" id="JADGIZ020000012">
    <property type="protein sequence ID" value="KAL2917176.1"/>
    <property type="molecule type" value="Genomic_DNA"/>
</dbReference>
<evidence type="ECO:0000256" key="3">
    <source>
        <dbReference type="ARBA" id="ARBA00022679"/>
    </source>
</evidence>
<feature type="compositionally biased region" description="Basic and acidic residues" evidence="6">
    <location>
        <begin position="1140"/>
        <end position="1157"/>
    </location>
</feature>
<feature type="region of interest" description="Disordered" evidence="6">
    <location>
        <begin position="1321"/>
        <end position="1347"/>
    </location>
</feature>
<dbReference type="SMART" id="SM00387">
    <property type="entry name" value="HATPase_c"/>
    <property type="match status" value="1"/>
</dbReference>
<dbReference type="Proteomes" id="UP001527925">
    <property type="component" value="Unassembled WGS sequence"/>
</dbReference>
<dbReference type="Pfam" id="PF00512">
    <property type="entry name" value="HisKA"/>
    <property type="match status" value="1"/>
</dbReference>
<dbReference type="Pfam" id="PF08446">
    <property type="entry name" value="PAS_2"/>
    <property type="match status" value="1"/>
</dbReference>
<feature type="region of interest" description="Disordered" evidence="6">
    <location>
        <begin position="499"/>
        <end position="535"/>
    </location>
</feature>
<dbReference type="SMART" id="SM00448">
    <property type="entry name" value="REC"/>
    <property type="match status" value="1"/>
</dbReference>
<organism evidence="10 11">
    <name type="scientific">Polyrhizophydium stewartii</name>
    <dbReference type="NCBI Taxonomy" id="2732419"/>
    <lineage>
        <taxon>Eukaryota</taxon>
        <taxon>Fungi</taxon>
        <taxon>Fungi incertae sedis</taxon>
        <taxon>Chytridiomycota</taxon>
        <taxon>Chytridiomycota incertae sedis</taxon>
        <taxon>Chytridiomycetes</taxon>
        <taxon>Rhizophydiales</taxon>
        <taxon>Rhizophydiales incertae sedis</taxon>
        <taxon>Polyrhizophydium</taxon>
    </lineage>
</organism>
<dbReference type="PANTHER" id="PTHR43047:SF72">
    <property type="entry name" value="OSMOSENSING HISTIDINE PROTEIN KINASE SLN1"/>
    <property type="match status" value="1"/>
</dbReference>
<feature type="region of interest" description="Disordered" evidence="6">
    <location>
        <begin position="176"/>
        <end position="210"/>
    </location>
</feature>
<dbReference type="PRINTS" id="PR02028">
    <property type="entry name" value="CMYCBINDINGP"/>
</dbReference>
<dbReference type="InterPro" id="IPR001789">
    <property type="entry name" value="Sig_transdc_resp-reg_receiver"/>
</dbReference>
<dbReference type="PROSITE" id="PS50046">
    <property type="entry name" value="PHYTOCHROME_2"/>
    <property type="match status" value="1"/>
</dbReference>
<evidence type="ECO:0000256" key="4">
    <source>
        <dbReference type="ARBA" id="ARBA00022777"/>
    </source>
</evidence>
<dbReference type="PANTHER" id="PTHR43047">
    <property type="entry name" value="TWO-COMPONENT HISTIDINE PROTEIN KINASE"/>
    <property type="match status" value="1"/>
</dbReference>
<dbReference type="EC" id="2.7.13.3" evidence="2"/>
<dbReference type="CDD" id="cd17546">
    <property type="entry name" value="REC_hyHK_CKI1_RcsC-like"/>
    <property type="match status" value="1"/>
</dbReference>
<dbReference type="InterPro" id="IPR013654">
    <property type="entry name" value="PAS_2"/>
</dbReference>
<feature type="modified residue" description="4-aspartylphosphate" evidence="5">
    <location>
        <position position="1177"/>
    </location>
</feature>
<feature type="compositionally biased region" description="Basic and acidic residues" evidence="6">
    <location>
        <begin position="571"/>
        <end position="580"/>
    </location>
</feature>
<feature type="compositionally biased region" description="Low complexity" evidence="6">
    <location>
        <begin position="556"/>
        <end position="568"/>
    </location>
</feature>
<accession>A0ABR4NCL2</accession>
<feature type="region of interest" description="Disordered" evidence="6">
    <location>
        <begin position="1134"/>
        <end position="1166"/>
    </location>
</feature>
<dbReference type="SUPFAM" id="SSF55785">
    <property type="entry name" value="PYP-like sensor domain (PAS domain)"/>
    <property type="match status" value="1"/>
</dbReference>
<dbReference type="InterPro" id="IPR011006">
    <property type="entry name" value="CheY-like_superfamily"/>
</dbReference>
<evidence type="ECO:0000256" key="6">
    <source>
        <dbReference type="SAM" id="MobiDB-lite"/>
    </source>
</evidence>
<dbReference type="SUPFAM" id="SSF52172">
    <property type="entry name" value="CheY-like"/>
    <property type="match status" value="1"/>
</dbReference>
<dbReference type="InterPro" id="IPR036097">
    <property type="entry name" value="HisK_dim/P_sf"/>
</dbReference>
<dbReference type="InterPro" id="IPR003661">
    <property type="entry name" value="HisK_dim/P_dom"/>
</dbReference>
<dbReference type="SMART" id="SM00388">
    <property type="entry name" value="HisKA"/>
    <property type="match status" value="1"/>
</dbReference>
<dbReference type="CDD" id="cd00082">
    <property type="entry name" value="HisKA"/>
    <property type="match status" value="1"/>
</dbReference>
<dbReference type="Pfam" id="PF00072">
    <property type="entry name" value="Response_reg"/>
    <property type="match status" value="1"/>
</dbReference>
<dbReference type="SUPFAM" id="SSF47384">
    <property type="entry name" value="Homodimeric domain of signal transducing histidine kinase"/>
    <property type="match status" value="1"/>
</dbReference>
<dbReference type="SUPFAM" id="SSF55874">
    <property type="entry name" value="ATPase domain of HSP90 chaperone/DNA topoisomerase II/histidine kinase"/>
    <property type="match status" value="1"/>
</dbReference>
<dbReference type="InterPro" id="IPR003594">
    <property type="entry name" value="HATPase_dom"/>
</dbReference>
<dbReference type="Gene3D" id="3.30.565.10">
    <property type="entry name" value="Histidine kinase-like ATPase, C-terminal domain"/>
    <property type="match status" value="1"/>
</dbReference>
<evidence type="ECO:0000256" key="1">
    <source>
        <dbReference type="ARBA" id="ARBA00000085"/>
    </source>
</evidence>
<keyword evidence="4" id="KW-0418">Kinase</keyword>
<feature type="domain" description="Phytochrome chromophore attachment site" evidence="7">
    <location>
        <begin position="282"/>
        <end position="446"/>
    </location>
</feature>
<comment type="caution">
    <text evidence="10">The sequence shown here is derived from an EMBL/GenBank/DDBJ whole genome shotgun (WGS) entry which is preliminary data.</text>
</comment>
<keyword evidence="5" id="KW-0597">Phosphoprotein</keyword>
<evidence type="ECO:0000256" key="5">
    <source>
        <dbReference type="PROSITE-ProRule" id="PRU00169"/>
    </source>
</evidence>
<feature type="compositionally biased region" description="Low complexity" evidence="6">
    <location>
        <begin position="1330"/>
        <end position="1347"/>
    </location>
</feature>
<keyword evidence="3" id="KW-0808">Transferase</keyword>
<dbReference type="InterPro" id="IPR035965">
    <property type="entry name" value="PAS-like_dom_sf"/>
</dbReference>
<dbReference type="Gene3D" id="3.40.50.2300">
    <property type="match status" value="1"/>
</dbReference>
<dbReference type="PROSITE" id="PS50110">
    <property type="entry name" value="RESPONSE_REGULATORY"/>
    <property type="match status" value="1"/>
</dbReference>
<feature type="region of interest" description="Disordered" evidence="6">
    <location>
        <begin position="556"/>
        <end position="580"/>
    </location>
</feature>
<keyword evidence="11" id="KW-1185">Reference proteome</keyword>
<dbReference type="InterPro" id="IPR043150">
    <property type="entry name" value="Phytochrome_PHY_sf"/>
</dbReference>
<dbReference type="CDD" id="cd21937">
    <property type="entry name" value="ZIP_MycBP-like"/>
    <property type="match status" value="1"/>
</dbReference>
<sequence length="1347" mass="147094">MMTRETSDDGLLGGGQPLPAFTSEHDASCAPLTIQAHGFLVALASPVPVPQPPCVASWTITHLSMSLEPLLGHKPQALLGQPISRLIAAHHHLRLESDIEGFGPSVAADDSIQTTVLDVVDSHGNSVACYCALHWDEATLILELETVDDCDRAVCAPPLPSPAPTLDGLVSPLQRGLGSMPPPVPPAAEAAGDASRYATPPPPARPLAAGGAAGVGLPPLSVSSADLLLPFMSHLPHEDETVVRVGSAAVRLPPASSHFFDSPIRVMELLSATKSALEELSLLKQRSELVARILLHLTQFEHLKITQFDESDPDIVHVEDIELHSTCEQTAASASVMILPKFGIARHLWDRNLLRRPRTRLMCDVNGPTSPVLWLPHVRQLVPDHCMLLPCLPIHTEYLRSSGMVAMISARIHCFGKLWGSLVLLASTPRRLPFRLMQFISLITSTFSKFVERQTLQEQWQHQQHLTDRTLQHVVAGPNESARRSAALAKIAAETGASGSSAAVGGSAEQGLDPLESKHGSMSGRRLSTDSDQGSSVSNIEIASQISAPLAAALSSGSSSLTSPGSQAESTVRHESLHTRHSRDLMGQQSNSAIFDLPIESLQNADPAIHANAVQEAAGYLVSCVGDLLTFFNADAAVFCVNSDKRVIGPAELNQELINAMRYLENKQIRFIMASCNLRRDFELAFCDSQQTEPVFKELAGLLHIPLSATGDAFISFFRLPREDDSDDESEISGLSGGEAIERLARREALAEHKAEQRAREEPLVAAPRAGLFDSEHDLEEMASSPWTSHDENVARLLQVLYWWFISVYQEREMAMQNDRLKNLMLTNISREVRAPLNSIINLLELMDEEGGQGSEGNLKEYLQQAQEASQSLVHIINDLLFLTQIDAGKMILRSESFMLRSCLHSTVQSFQSLANKKDLQLALNIDPQLENEKIQGDSSKLRQIVAILCDNAVAYTERGRIRASCVLLQKNDELISIQFDLEDTGIGIPKEKLRLIQEDIAHCRMSRQAGVEGAGLGLAILARLLKQLKGRLSIRTKPGQGSTFSVQLSFLRSTYDQEKRRLEAKMSAIKTINTESLRKPTNSAEINVLVVDDNHVNQQVLLRRLGKDGHSVTFASSGEEALAIFKQRTLAALDAGEEQPTRNESRTEDHPRDSPAKQRKGAASDASAPFDLVLMDVQMPGWSGNDTARQMRAFEREHGIDPVPIFGVSGAIHSSDQDACRASGMSGFVVKPVDVRILRSIVSDVAVDQKKDDFRKYLERNGVIDALTKVLVGLFEEPEKPESPIDHIKMLLGGPSDVDTDALRRENDDLRRKVDELQARIDELTSGMPQQPADAAAPATDAAPAK</sequence>
<dbReference type="PROSITE" id="PS50109">
    <property type="entry name" value="HIS_KIN"/>
    <property type="match status" value="1"/>
</dbReference>
<dbReference type="SUPFAM" id="SSF55781">
    <property type="entry name" value="GAF domain-like"/>
    <property type="match status" value="2"/>
</dbReference>
<dbReference type="Gene3D" id="3.30.450.20">
    <property type="entry name" value="PAS domain"/>
    <property type="match status" value="1"/>
</dbReference>
<feature type="domain" description="Histidine kinase" evidence="8">
    <location>
        <begin position="828"/>
        <end position="1053"/>
    </location>
</feature>
<dbReference type="Pfam" id="PF02518">
    <property type="entry name" value="HATPase_c"/>
    <property type="match status" value="1"/>
</dbReference>